<dbReference type="Proteomes" id="UP000000235">
    <property type="component" value="Chromosome"/>
</dbReference>
<dbReference type="PANTHER" id="PTHR37574:SF1">
    <property type="entry name" value="LIPASE B"/>
    <property type="match status" value="1"/>
</dbReference>
<dbReference type="AlphaFoldDB" id="A4X9M1"/>
<dbReference type="InterPro" id="IPR000073">
    <property type="entry name" value="AB_hydrolase_1"/>
</dbReference>
<dbReference type="RefSeq" id="WP_012014372.1">
    <property type="nucleotide sequence ID" value="NC_009380.1"/>
</dbReference>
<dbReference type="PATRIC" id="fig|369723.5.peg.3252"/>
<dbReference type="Pfam" id="PF00561">
    <property type="entry name" value="Abhydrolase_1"/>
    <property type="match status" value="1"/>
</dbReference>
<keyword evidence="4" id="KW-1185">Reference proteome</keyword>
<evidence type="ECO:0000259" key="2">
    <source>
        <dbReference type="Pfam" id="PF00561"/>
    </source>
</evidence>
<dbReference type="InterPro" id="IPR029058">
    <property type="entry name" value="AB_hydrolase_fold"/>
</dbReference>
<dbReference type="InterPro" id="IPR053228">
    <property type="entry name" value="Stereospecific_Lipase"/>
</dbReference>
<organism evidence="3 4">
    <name type="scientific">Salinispora tropica (strain ATCC BAA-916 / DSM 44818 / JCM 13857 / NBRC 105044 / CNB-440)</name>
    <dbReference type="NCBI Taxonomy" id="369723"/>
    <lineage>
        <taxon>Bacteria</taxon>
        <taxon>Bacillati</taxon>
        <taxon>Actinomycetota</taxon>
        <taxon>Actinomycetes</taxon>
        <taxon>Micromonosporales</taxon>
        <taxon>Micromonosporaceae</taxon>
        <taxon>Salinispora</taxon>
    </lineage>
</organism>
<dbReference type="Gene3D" id="3.40.50.1820">
    <property type="entry name" value="alpha/beta hydrolase"/>
    <property type="match status" value="1"/>
</dbReference>
<dbReference type="KEGG" id="stp:Strop_3161"/>
<feature type="chain" id="PRO_5038499320" evidence="1">
    <location>
        <begin position="33"/>
        <end position="281"/>
    </location>
</feature>
<feature type="domain" description="AB hydrolase-1" evidence="2">
    <location>
        <begin position="65"/>
        <end position="163"/>
    </location>
</feature>
<gene>
    <name evidence="3" type="ordered locus">Strop_3161</name>
</gene>
<dbReference type="EMBL" id="CP000667">
    <property type="protein sequence ID" value="ABP55595.1"/>
    <property type="molecule type" value="Genomic_DNA"/>
</dbReference>
<dbReference type="ESTHER" id="salto-a4x9m1">
    <property type="family name" value="Lipase_2"/>
</dbReference>
<evidence type="ECO:0000313" key="4">
    <source>
        <dbReference type="Proteomes" id="UP000000235"/>
    </source>
</evidence>
<dbReference type="HOGENOM" id="CLU_029537_1_2_11"/>
<evidence type="ECO:0000313" key="3">
    <source>
        <dbReference type="EMBL" id="ABP55595.1"/>
    </source>
</evidence>
<feature type="signal peptide" evidence="1">
    <location>
        <begin position="1"/>
        <end position="32"/>
    </location>
</feature>
<dbReference type="PANTHER" id="PTHR37574">
    <property type="entry name" value="LIPASE B"/>
    <property type="match status" value="1"/>
</dbReference>
<dbReference type="STRING" id="369723.Strop_3161"/>
<dbReference type="GO" id="GO:0003824">
    <property type="term" value="F:catalytic activity"/>
    <property type="evidence" value="ECO:0007669"/>
    <property type="project" value="UniProtKB-ARBA"/>
</dbReference>
<sequence>MLLRKTAIVLAFALGVTLAVPGVAASAASASAAPAGAAAEPASTSHVPPSSVHNATAGPAVAADNPVIIVGGLSGFAFAYGPLAARLDADGFRSFVYELPGLGFGDIPTSARAFADYVDQVRATTGANRVDLVGHSEGGLVARYYLKQLGGTGAVGRYVSLGSPQYGTYVANIVAFLGLGSCAGVVACQQMTIGSDFLADLNAGDDTPGSVSYTTIRTWQDQLVRPVGNAALADGARNVLIQSWCPLRLVGHLGLALDGTTYTVIRQALRDESIRPNCLAV</sequence>
<evidence type="ECO:0000256" key="1">
    <source>
        <dbReference type="SAM" id="SignalP"/>
    </source>
</evidence>
<dbReference type="SUPFAM" id="SSF53474">
    <property type="entry name" value="alpha/beta-Hydrolases"/>
    <property type="match status" value="1"/>
</dbReference>
<proteinExistence type="predicted"/>
<keyword evidence="1" id="KW-0732">Signal</keyword>
<dbReference type="eggNOG" id="COG1075">
    <property type="taxonomic scope" value="Bacteria"/>
</dbReference>
<protein>
    <submittedName>
        <fullName evidence="3">Lipase, class 2</fullName>
    </submittedName>
</protein>
<reference evidence="4" key="1">
    <citation type="journal article" date="2007" name="Proc. Natl. Acad. Sci. U.S.A.">
        <title>Genome sequencing reveals complex secondary metabolome in the marine actinomycete Salinispora tropica.</title>
        <authorList>
            <person name="Udwary D.W."/>
            <person name="Zeigler L."/>
            <person name="Asolkar R.N."/>
            <person name="Singan V."/>
            <person name="Lapidus A."/>
            <person name="Fenical W."/>
            <person name="Jensen P.R."/>
            <person name="Moore B.S."/>
        </authorList>
    </citation>
    <scope>NUCLEOTIDE SEQUENCE [LARGE SCALE GENOMIC DNA]</scope>
    <source>
        <strain evidence="4">ATCC BAA-916 / DSM 44818 / CNB-440</strain>
    </source>
</reference>
<accession>A4X9M1</accession>
<name>A4X9M1_SALTO</name>